<dbReference type="AlphaFoldDB" id="A0A8H6XSH7"/>
<dbReference type="OrthoDB" id="2963311at2759"/>
<keyword evidence="2" id="KW-1185">Reference proteome</keyword>
<protein>
    <submittedName>
        <fullName evidence="1">Uncharacterized protein</fullName>
    </submittedName>
</protein>
<name>A0A8H6XSH7_9AGAR</name>
<evidence type="ECO:0000313" key="1">
    <source>
        <dbReference type="EMBL" id="KAF7345606.1"/>
    </source>
</evidence>
<dbReference type="Proteomes" id="UP000620124">
    <property type="component" value="Unassembled WGS sequence"/>
</dbReference>
<accession>A0A8H6XSH7</accession>
<gene>
    <name evidence="1" type="ORF">MVEN_01579600</name>
</gene>
<comment type="caution">
    <text evidence="1">The sequence shown here is derived from an EMBL/GenBank/DDBJ whole genome shotgun (WGS) entry which is preliminary data.</text>
</comment>
<organism evidence="1 2">
    <name type="scientific">Mycena venus</name>
    <dbReference type="NCBI Taxonomy" id="2733690"/>
    <lineage>
        <taxon>Eukaryota</taxon>
        <taxon>Fungi</taxon>
        <taxon>Dikarya</taxon>
        <taxon>Basidiomycota</taxon>
        <taxon>Agaricomycotina</taxon>
        <taxon>Agaricomycetes</taxon>
        <taxon>Agaricomycetidae</taxon>
        <taxon>Agaricales</taxon>
        <taxon>Marasmiineae</taxon>
        <taxon>Mycenaceae</taxon>
        <taxon>Mycena</taxon>
    </lineage>
</organism>
<reference evidence="1" key="1">
    <citation type="submission" date="2020-05" db="EMBL/GenBank/DDBJ databases">
        <title>Mycena genomes resolve the evolution of fungal bioluminescence.</title>
        <authorList>
            <person name="Tsai I.J."/>
        </authorList>
    </citation>
    <scope>NUCLEOTIDE SEQUENCE</scope>
    <source>
        <strain evidence="1">CCC161011</strain>
    </source>
</reference>
<sequence>MVELLPKFLQDVIPCSDLIGLLRDPEFSKAIFHCDIGWASYKWPEQADSLYPADLIRLWEDQKWIAQFAMNLDYSLILDEDKTPRSLQLDPIYHSIFSEHPDALLVVQTLILPCSFPVHLHSYASLLNVFYLSLHMLRPLLVLRKMGSPSHVGKAVAVFIMDSKRAGSLYRHPYKMIEDWMVHWARYAQQGLDCCGERLDTLRLGLWLVKYCKPGSAVHRGFDAIDLSHWCRQPDPDFEVHAALHQRFLNPEDFKDVLNWLSCIDPPPTTAIASWRRQLGEVERCAQTHEA</sequence>
<evidence type="ECO:0000313" key="2">
    <source>
        <dbReference type="Proteomes" id="UP000620124"/>
    </source>
</evidence>
<dbReference type="EMBL" id="JACAZI010000013">
    <property type="protein sequence ID" value="KAF7345606.1"/>
    <property type="molecule type" value="Genomic_DNA"/>
</dbReference>
<proteinExistence type="predicted"/>